<dbReference type="EMBL" id="SLZU01000014">
    <property type="protein sequence ID" value="TCS60450.1"/>
    <property type="molecule type" value="Genomic_DNA"/>
</dbReference>
<feature type="binding site" evidence="6">
    <location>
        <position position="11"/>
    </location>
    <ligand>
        <name>FMN</name>
        <dbReference type="ChEBI" id="CHEBI:58210"/>
    </ligand>
</feature>
<dbReference type="EC" id="1.6.5.-" evidence="6"/>
<feature type="binding site" evidence="6">
    <location>
        <begin position="17"/>
        <end position="19"/>
    </location>
    <ligand>
        <name>FMN</name>
        <dbReference type="ChEBI" id="CHEBI:58210"/>
    </ligand>
</feature>
<evidence type="ECO:0000256" key="2">
    <source>
        <dbReference type="ARBA" id="ARBA00022643"/>
    </source>
</evidence>
<keyword evidence="1 6" id="KW-0285">Flavoprotein</keyword>
<evidence type="ECO:0000256" key="5">
    <source>
        <dbReference type="ARBA" id="ARBA00048542"/>
    </source>
</evidence>
<dbReference type="GO" id="GO:0009055">
    <property type="term" value="F:electron transfer activity"/>
    <property type="evidence" value="ECO:0007669"/>
    <property type="project" value="UniProtKB-UniRule"/>
</dbReference>
<feature type="domain" description="Flavodoxin-like fold" evidence="7">
    <location>
        <begin position="4"/>
        <end position="190"/>
    </location>
</feature>
<evidence type="ECO:0000256" key="4">
    <source>
        <dbReference type="ARBA" id="ARBA00023027"/>
    </source>
</evidence>
<comment type="cofactor">
    <cofactor evidence="6">
        <name>FMN</name>
        <dbReference type="ChEBI" id="CHEBI:58210"/>
    </cofactor>
    <text evidence="6">Binds 1 FMN per subunit.</text>
</comment>
<proteinExistence type="inferred from homology"/>
<keyword evidence="2 6" id="KW-0288">FMN</keyword>
<evidence type="ECO:0000313" key="8">
    <source>
        <dbReference type="EMBL" id="TCS60450.1"/>
    </source>
</evidence>
<dbReference type="GO" id="GO:0016652">
    <property type="term" value="F:oxidoreductase activity, acting on NAD(P)H as acceptor"/>
    <property type="evidence" value="ECO:0007669"/>
    <property type="project" value="UniProtKB-UniRule"/>
</dbReference>
<accession>A0A4R3J7K2</accession>
<dbReference type="HAMAP" id="MF_01216">
    <property type="entry name" value="Azoreductase_type1"/>
    <property type="match status" value="1"/>
</dbReference>
<dbReference type="GO" id="GO:0016655">
    <property type="term" value="F:oxidoreductase activity, acting on NAD(P)H, quinone or similar compound as acceptor"/>
    <property type="evidence" value="ECO:0007669"/>
    <property type="project" value="InterPro"/>
</dbReference>
<dbReference type="Gene3D" id="3.40.50.360">
    <property type="match status" value="1"/>
</dbReference>
<dbReference type="InterPro" id="IPR003680">
    <property type="entry name" value="Flavodoxin_fold"/>
</dbReference>
<protein>
    <recommendedName>
        <fullName evidence="6">FMN dependent NADH:quinone oxidoreductase</fullName>
        <ecNumber evidence="6">1.6.5.-</ecNumber>
    </recommendedName>
    <alternativeName>
        <fullName evidence="6">Azo-dye reductase</fullName>
    </alternativeName>
    <alternativeName>
        <fullName evidence="6">FMN-dependent NADH-azo compound oxidoreductase</fullName>
    </alternativeName>
    <alternativeName>
        <fullName evidence="6">FMN-dependent NADH-azoreductase</fullName>
        <ecNumber evidence="6">1.7.1.17</ecNumber>
    </alternativeName>
</protein>
<dbReference type="InterPro" id="IPR050104">
    <property type="entry name" value="FMN-dep_NADH:Q_OxRdtase_AzoR1"/>
</dbReference>
<dbReference type="Proteomes" id="UP000295696">
    <property type="component" value="Unassembled WGS sequence"/>
</dbReference>
<comment type="subunit">
    <text evidence="6">Homodimer.</text>
</comment>
<dbReference type="Pfam" id="PF02525">
    <property type="entry name" value="Flavodoxin_2"/>
    <property type="match status" value="1"/>
</dbReference>
<evidence type="ECO:0000256" key="3">
    <source>
        <dbReference type="ARBA" id="ARBA00023002"/>
    </source>
</evidence>
<gene>
    <name evidence="6" type="primary">azoR</name>
    <name evidence="8" type="ORF">EDD52_11448</name>
</gene>
<dbReference type="GO" id="GO:0010181">
    <property type="term" value="F:FMN binding"/>
    <property type="evidence" value="ECO:0007669"/>
    <property type="project" value="UniProtKB-UniRule"/>
</dbReference>
<comment type="similarity">
    <text evidence="6">Belongs to the azoreductase type 1 family.</text>
</comment>
<comment type="function">
    <text evidence="6">Quinone reductase that provides resistance to thiol-specific stress caused by electrophilic quinones.</text>
</comment>
<evidence type="ECO:0000256" key="6">
    <source>
        <dbReference type="HAMAP-Rule" id="MF_01216"/>
    </source>
</evidence>
<dbReference type="OrthoDB" id="9787136at2"/>
<dbReference type="EC" id="1.7.1.17" evidence="6"/>
<organism evidence="8 9">
    <name type="scientific">Primorskyibacter sedentarius</name>
    <dbReference type="NCBI Taxonomy" id="745311"/>
    <lineage>
        <taxon>Bacteria</taxon>
        <taxon>Pseudomonadati</taxon>
        <taxon>Pseudomonadota</taxon>
        <taxon>Alphaproteobacteria</taxon>
        <taxon>Rhodobacterales</taxon>
        <taxon>Roseobacteraceae</taxon>
        <taxon>Primorskyibacter</taxon>
    </lineage>
</organism>
<comment type="function">
    <text evidence="6">Also exhibits azoreductase activity. Catalyzes the reductive cleavage of the azo bond in aromatic azo compounds to the corresponding amines.</text>
</comment>
<dbReference type="RefSeq" id="WP_132247106.1">
    <property type="nucleotide sequence ID" value="NZ_CBDUOC010000003.1"/>
</dbReference>
<reference evidence="8 9" key="1">
    <citation type="submission" date="2019-03" db="EMBL/GenBank/DDBJ databases">
        <title>Genomic Encyclopedia of Type Strains, Phase IV (KMG-IV): sequencing the most valuable type-strain genomes for metagenomic binning, comparative biology and taxonomic classification.</title>
        <authorList>
            <person name="Goeker M."/>
        </authorList>
    </citation>
    <scope>NUCLEOTIDE SEQUENCE [LARGE SCALE GENOMIC DNA]</scope>
    <source>
        <strain evidence="8 9">DSM 104836</strain>
    </source>
</reference>
<evidence type="ECO:0000259" key="7">
    <source>
        <dbReference type="Pfam" id="PF02525"/>
    </source>
</evidence>
<dbReference type="PANTHER" id="PTHR43741">
    <property type="entry name" value="FMN-DEPENDENT NADH-AZOREDUCTASE 1"/>
    <property type="match status" value="1"/>
</dbReference>
<sequence>MAHRILRIDSSIKPEGSISRQLTDDILSRLTQAHPGAEVTSRDLGADPLPATDGHWIGAISTPAAERTAEQARTVALSDSLIAELKAADTVVIGLPVYNFAAPAQLKTWFDQLARAGETFKYTETGPVGLVENTRAIVAYSSNGTRFGSDIDFASGYVRQMLGFFGITDVQFVASDHYAIDPASSIKAANDGVAKIAA</sequence>
<dbReference type="InterPro" id="IPR023048">
    <property type="entry name" value="NADH:quinone_OxRdtase_FMN_depd"/>
</dbReference>
<keyword evidence="9" id="KW-1185">Reference proteome</keyword>
<evidence type="ECO:0000313" key="9">
    <source>
        <dbReference type="Proteomes" id="UP000295696"/>
    </source>
</evidence>
<evidence type="ECO:0000256" key="1">
    <source>
        <dbReference type="ARBA" id="ARBA00022630"/>
    </source>
</evidence>
<comment type="caution">
    <text evidence="6">Lacks conserved residue(s) required for the propagation of feature annotation.</text>
</comment>
<dbReference type="SUPFAM" id="SSF52218">
    <property type="entry name" value="Flavoproteins"/>
    <property type="match status" value="1"/>
</dbReference>
<dbReference type="InterPro" id="IPR029039">
    <property type="entry name" value="Flavoprotein-like_sf"/>
</dbReference>
<comment type="catalytic activity">
    <reaction evidence="5">
        <text>N,N-dimethyl-1,4-phenylenediamine + anthranilate + 2 NAD(+) = 2-(4-dimethylaminophenyl)diazenylbenzoate + 2 NADH + 2 H(+)</text>
        <dbReference type="Rhea" id="RHEA:55872"/>
        <dbReference type="ChEBI" id="CHEBI:15378"/>
        <dbReference type="ChEBI" id="CHEBI:15783"/>
        <dbReference type="ChEBI" id="CHEBI:16567"/>
        <dbReference type="ChEBI" id="CHEBI:57540"/>
        <dbReference type="ChEBI" id="CHEBI:57945"/>
        <dbReference type="ChEBI" id="CHEBI:71579"/>
        <dbReference type="EC" id="1.7.1.17"/>
    </reaction>
    <physiologicalReaction direction="right-to-left" evidence="5">
        <dbReference type="Rhea" id="RHEA:55874"/>
    </physiologicalReaction>
</comment>
<keyword evidence="4 6" id="KW-0520">NAD</keyword>
<name>A0A4R3J7K2_9RHOB</name>
<comment type="catalytic activity">
    <reaction evidence="6">
        <text>2 a quinone + NADH + H(+) = 2 a 1,4-benzosemiquinone + NAD(+)</text>
        <dbReference type="Rhea" id="RHEA:65952"/>
        <dbReference type="ChEBI" id="CHEBI:15378"/>
        <dbReference type="ChEBI" id="CHEBI:57540"/>
        <dbReference type="ChEBI" id="CHEBI:57945"/>
        <dbReference type="ChEBI" id="CHEBI:132124"/>
        <dbReference type="ChEBI" id="CHEBI:134225"/>
    </reaction>
</comment>
<keyword evidence="3 6" id="KW-0560">Oxidoreductase</keyword>
<dbReference type="PANTHER" id="PTHR43741:SF4">
    <property type="entry name" value="FMN-DEPENDENT NADH:QUINONE OXIDOREDUCTASE"/>
    <property type="match status" value="1"/>
</dbReference>
<dbReference type="AlphaFoldDB" id="A0A4R3J7K2"/>
<comment type="caution">
    <text evidence="8">The sequence shown here is derived from an EMBL/GenBank/DDBJ whole genome shotgun (WGS) entry which is preliminary data.</text>
</comment>